<comment type="caution">
    <text evidence="2">The sequence shown here is derived from an EMBL/GenBank/DDBJ whole genome shotgun (WGS) entry which is preliminary data.</text>
</comment>
<accession>A0A4Y2VRL1</accession>
<organism evidence="2 3">
    <name type="scientific">Araneus ventricosus</name>
    <name type="common">Orbweaver spider</name>
    <name type="synonym">Epeira ventricosa</name>
    <dbReference type="NCBI Taxonomy" id="182803"/>
    <lineage>
        <taxon>Eukaryota</taxon>
        <taxon>Metazoa</taxon>
        <taxon>Ecdysozoa</taxon>
        <taxon>Arthropoda</taxon>
        <taxon>Chelicerata</taxon>
        <taxon>Arachnida</taxon>
        <taxon>Araneae</taxon>
        <taxon>Araneomorphae</taxon>
        <taxon>Entelegynae</taxon>
        <taxon>Araneoidea</taxon>
        <taxon>Araneidae</taxon>
        <taxon>Araneus</taxon>
    </lineage>
</organism>
<dbReference type="Proteomes" id="UP000499080">
    <property type="component" value="Unassembled WGS sequence"/>
</dbReference>
<keyword evidence="1" id="KW-0812">Transmembrane</keyword>
<evidence type="ECO:0000313" key="3">
    <source>
        <dbReference type="Proteomes" id="UP000499080"/>
    </source>
</evidence>
<dbReference type="InterPro" id="IPR008042">
    <property type="entry name" value="Retrotrans_Pao"/>
</dbReference>
<keyword evidence="1" id="KW-1133">Transmembrane helix</keyword>
<dbReference type="OrthoDB" id="416987at2759"/>
<dbReference type="Pfam" id="PF05380">
    <property type="entry name" value="Peptidase_A17"/>
    <property type="match status" value="1"/>
</dbReference>
<feature type="transmembrane region" description="Helical" evidence="1">
    <location>
        <begin position="132"/>
        <end position="151"/>
    </location>
</feature>
<dbReference type="PANTHER" id="PTHR47331">
    <property type="entry name" value="PHD-TYPE DOMAIN-CONTAINING PROTEIN"/>
    <property type="match status" value="1"/>
</dbReference>
<keyword evidence="3" id="KW-1185">Reference proteome</keyword>
<dbReference type="EMBL" id="BGPR01049438">
    <property type="protein sequence ID" value="GBO26430.1"/>
    <property type="molecule type" value="Genomic_DNA"/>
</dbReference>
<dbReference type="AlphaFoldDB" id="A0A4Y2VRL1"/>
<reference evidence="2 3" key="1">
    <citation type="journal article" date="2019" name="Sci. Rep.">
        <title>Orb-weaving spider Araneus ventricosus genome elucidates the spidroin gene catalogue.</title>
        <authorList>
            <person name="Kono N."/>
            <person name="Nakamura H."/>
            <person name="Ohtoshi R."/>
            <person name="Moran D.A.P."/>
            <person name="Shinohara A."/>
            <person name="Yoshida Y."/>
            <person name="Fujiwara M."/>
            <person name="Mori M."/>
            <person name="Tomita M."/>
            <person name="Arakawa K."/>
        </authorList>
    </citation>
    <scope>NUCLEOTIDE SEQUENCE [LARGE SCALE GENOMIC DNA]</scope>
</reference>
<keyword evidence="1" id="KW-0472">Membrane</keyword>
<evidence type="ECO:0000313" key="2">
    <source>
        <dbReference type="EMBL" id="GBO26430.1"/>
    </source>
</evidence>
<evidence type="ECO:0000256" key="1">
    <source>
        <dbReference type="SAM" id="Phobius"/>
    </source>
</evidence>
<name>A0A4Y2VRL1_ARAVE</name>
<sequence>MSRGGFNLKGWVSNVACEFISKHSGDASVLGLLGNLDADKLRCGIDFEVLSCETVIFKRLILSLVQKIFYPLRILCAVTLPPKILLQDTWKLKVCWDIELPPDVSKKFFKWVDELYLLKEVCLPRFMPLMRVLNCTFLLMQAGLLILHVFLSELCLKQKLVSHLFVQRLE</sequence>
<protein>
    <submittedName>
        <fullName evidence="2">Uncharacterized protein</fullName>
    </submittedName>
</protein>
<proteinExistence type="predicted"/>
<gene>
    <name evidence="2" type="ORF">AVEN_164100_1</name>
</gene>